<name>A0A9D4G8L8_DREPO</name>
<proteinExistence type="predicted"/>
<organism evidence="1 2">
    <name type="scientific">Dreissena polymorpha</name>
    <name type="common">Zebra mussel</name>
    <name type="synonym">Mytilus polymorpha</name>
    <dbReference type="NCBI Taxonomy" id="45954"/>
    <lineage>
        <taxon>Eukaryota</taxon>
        <taxon>Metazoa</taxon>
        <taxon>Spiralia</taxon>
        <taxon>Lophotrochozoa</taxon>
        <taxon>Mollusca</taxon>
        <taxon>Bivalvia</taxon>
        <taxon>Autobranchia</taxon>
        <taxon>Heteroconchia</taxon>
        <taxon>Euheterodonta</taxon>
        <taxon>Imparidentia</taxon>
        <taxon>Neoheterodontei</taxon>
        <taxon>Myida</taxon>
        <taxon>Dreissenoidea</taxon>
        <taxon>Dreissenidae</taxon>
        <taxon>Dreissena</taxon>
    </lineage>
</organism>
<dbReference type="Proteomes" id="UP000828390">
    <property type="component" value="Unassembled WGS sequence"/>
</dbReference>
<keyword evidence="2" id="KW-1185">Reference proteome</keyword>
<evidence type="ECO:0000313" key="2">
    <source>
        <dbReference type="Proteomes" id="UP000828390"/>
    </source>
</evidence>
<accession>A0A9D4G8L8</accession>
<reference evidence="1" key="1">
    <citation type="journal article" date="2019" name="bioRxiv">
        <title>The Genome of the Zebra Mussel, Dreissena polymorpha: A Resource for Invasive Species Research.</title>
        <authorList>
            <person name="McCartney M.A."/>
            <person name="Auch B."/>
            <person name="Kono T."/>
            <person name="Mallez S."/>
            <person name="Zhang Y."/>
            <person name="Obille A."/>
            <person name="Becker A."/>
            <person name="Abrahante J.E."/>
            <person name="Garbe J."/>
            <person name="Badalamenti J.P."/>
            <person name="Herman A."/>
            <person name="Mangelson H."/>
            <person name="Liachko I."/>
            <person name="Sullivan S."/>
            <person name="Sone E.D."/>
            <person name="Koren S."/>
            <person name="Silverstein K.A.T."/>
            <person name="Beckman K.B."/>
            <person name="Gohl D.M."/>
        </authorList>
    </citation>
    <scope>NUCLEOTIDE SEQUENCE</scope>
    <source>
        <strain evidence="1">Duluth1</strain>
        <tissue evidence="1">Whole animal</tissue>
    </source>
</reference>
<evidence type="ECO:0000313" key="1">
    <source>
        <dbReference type="EMBL" id="KAH3812545.1"/>
    </source>
</evidence>
<dbReference type="AlphaFoldDB" id="A0A9D4G8L8"/>
<reference evidence="1" key="2">
    <citation type="submission" date="2020-11" db="EMBL/GenBank/DDBJ databases">
        <authorList>
            <person name="McCartney M.A."/>
            <person name="Auch B."/>
            <person name="Kono T."/>
            <person name="Mallez S."/>
            <person name="Becker A."/>
            <person name="Gohl D.M."/>
            <person name="Silverstein K.A.T."/>
            <person name="Koren S."/>
            <person name="Bechman K.B."/>
            <person name="Herman A."/>
            <person name="Abrahante J.E."/>
            <person name="Garbe J."/>
        </authorList>
    </citation>
    <scope>NUCLEOTIDE SEQUENCE</scope>
    <source>
        <strain evidence="1">Duluth1</strain>
        <tissue evidence="1">Whole animal</tissue>
    </source>
</reference>
<comment type="caution">
    <text evidence="1">The sequence shown here is derived from an EMBL/GenBank/DDBJ whole genome shotgun (WGS) entry which is preliminary data.</text>
</comment>
<protein>
    <submittedName>
        <fullName evidence="1">Uncharacterized protein</fullName>
    </submittedName>
</protein>
<sequence length="65" mass="7314">MNTKFGVEFYKKATSVLIRHAPRGNVVISIISGKRRSSSSITTNNINNINNAMPFVHIFKQLHTN</sequence>
<gene>
    <name evidence="1" type="ORF">DPMN_140980</name>
</gene>
<dbReference type="EMBL" id="JAIWYP010000006">
    <property type="protein sequence ID" value="KAH3812545.1"/>
    <property type="molecule type" value="Genomic_DNA"/>
</dbReference>